<dbReference type="InterPro" id="IPR027528">
    <property type="entry name" value="eIF3m"/>
</dbReference>
<protein>
    <recommendedName>
        <fullName evidence="5">Eukaryotic translation initiation factor 3 subunit M</fullName>
        <shortName evidence="5">eIF3m</shortName>
    </recommendedName>
</protein>
<dbReference type="GO" id="GO:0033290">
    <property type="term" value="C:eukaryotic 48S preinitiation complex"/>
    <property type="evidence" value="ECO:0007669"/>
    <property type="project" value="UniProtKB-UniRule"/>
</dbReference>
<comment type="subcellular location">
    <subcellularLocation>
        <location evidence="5">Cytoplasm</location>
    </subcellularLocation>
</comment>
<keyword evidence="3 5" id="KW-0396">Initiation factor</keyword>
<dbReference type="Pfam" id="PF01399">
    <property type="entry name" value="PCI"/>
    <property type="match status" value="1"/>
</dbReference>
<dbReference type="InterPro" id="IPR000717">
    <property type="entry name" value="PCI_dom"/>
</dbReference>
<dbReference type="SMART" id="SM00088">
    <property type="entry name" value="PINT"/>
    <property type="match status" value="1"/>
</dbReference>
<name>A0AAV1HR28_9CHLO</name>
<dbReference type="EMBL" id="CAUYUE010000001">
    <property type="protein sequence ID" value="CAK0733802.1"/>
    <property type="molecule type" value="Genomic_DNA"/>
</dbReference>
<evidence type="ECO:0000256" key="3">
    <source>
        <dbReference type="ARBA" id="ARBA00022540"/>
    </source>
</evidence>
<accession>A0AAV1HR28</accession>
<dbReference type="InterPro" id="IPR045237">
    <property type="entry name" value="COPS7/eIF3m"/>
</dbReference>
<dbReference type="Proteomes" id="UP001314263">
    <property type="component" value="Unassembled WGS sequence"/>
</dbReference>
<dbReference type="HAMAP" id="MF_03012">
    <property type="entry name" value="eIF3m"/>
    <property type="match status" value="1"/>
</dbReference>
<dbReference type="GO" id="GO:0071541">
    <property type="term" value="C:eukaryotic translation initiation factor 3 complex, eIF3m"/>
    <property type="evidence" value="ECO:0007669"/>
    <property type="project" value="UniProtKB-UniRule"/>
</dbReference>
<evidence type="ECO:0000313" key="7">
    <source>
        <dbReference type="EMBL" id="CAK0733802.1"/>
    </source>
</evidence>
<comment type="subunit">
    <text evidence="5">Component of the eukaryotic translation initiation factor 3 (eIF-3) complex.</text>
</comment>
<proteinExistence type="inferred from homology"/>
<keyword evidence="4 5" id="KW-0648">Protein biosynthesis</keyword>
<dbReference type="GO" id="GO:0016282">
    <property type="term" value="C:eukaryotic 43S preinitiation complex"/>
    <property type="evidence" value="ECO:0007669"/>
    <property type="project" value="UniProtKB-UniRule"/>
</dbReference>
<sequence length="530" mass="59407">MSLHFVETYEEESCLVIARFIGDILDGDKNRTALANTTGSAFFKNCEAAFAKGDFVTVLDNFVEHINVLFTSLADKGDLDSYLDILIHVAQRLRDSEDTSQEQLLTAAKKVTAALTKETDKHAEKRLSALTDLFNALNGEPKIQLQVLLAITDYAKSSSLAGLLALALKTHLESWIKDWQLTVPEQRTLYMAAAEVLRLSKKKKAGPVDAYRLVVKALATYQGASAAELHSVRSKAAEAITDFIRFPDLYQFDLLEADAVKQLQKDPEYGPLYQLLSMMLTSASIKEYDALVKRHPEVLESTKVPAEDTRAKARVLALLSLASQHNELGFAAIKEALALEDDEVEAWIIKASGKKLLEARIDQLRGRVAVTRIPQRTFTQAHWRDLTAQLGAWKENVWTMKDIISSQTYTGLSRGLPAPKVVHAERRLLDWWIRQARKHGVKPSRIVSWVRRKLGTSICIYRRLCDGTLGCATPCLLCQRELLRFDLRVHCSQGAALWFSGRMSDAGAPKSQLTGMQRRSFRKHDLKQDS</sequence>
<comment type="function">
    <text evidence="5">Component of the eukaryotic translation initiation factor 3 (eIF-3) complex, which is involved in protein synthesis of a specialized repertoire of mRNAs and, together with other initiation factors, stimulates binding of mRNA and methionyl-tRNAi to the 40S ribosome. The eIF-3 complex specifically targets and initiates translation of a subset of mRNAs involved in cell proliferation.</text>
</comment>
<feature type="domain" description="PCI" evidence="6">
    <location>
        <begin position="209"/>
        <end position="375"/>
    </location>
</feature>
<evidence type="ECO:0000259" key="6">
    <source>
        <dbReference type="PROSITE" id="PS50250"/>
    </source>
</evidence>
<comment type="caution">
    <text evidence="7">The sequence shown here is derived from an EMBL/GenBank/DDBJ whole genome shotgun (WGS) entry which is preliminary data.</text>
</comment>
<comment type="similarity">
    <text evidence="5">Belongs to the eIF-3 subunit M family.</text>
</comment>
<dbReference type="PROSITE" id="PS50250">
    <property type="entry name" value="PCI"/>
    <property type="match status" value="1"/>
</dbReference>
<dbReference type="PANTHER" id="PTHR15350">
    <property type="entry name" value="COP9 SIGNALOSOME COMPLEX SUBUNIT 7/DENDRITIC CELL PROTEIN GA17"/>
    <property type="match status" value="1"/>
</dbReference>
<keyword evidence="8" id="KW-1185">Reference proteome</keyword>
<reference evidence="7 8" key="1">
    <citation type="submission" date="2023-10" db="EMBL/GenBank/DDBJ databases">
        <authorList>
            <person name="Maclean D."/>
            <person name="Macfadyen A."/>
        </authorList>
    </citation>
    <scope>NUCLEOTIDE SEQUENCE [LARGE SCALE GENOMIC DNA]</scope>
</reference>
<dbReference type="GO" id="GO:0001732">
    <property type="term" value="P:formation of cytoplasmic translation initiation complex"/>
    <property type="evidence" value="ECO:0007669"/>
    <property type="project" value="UniProtKB-UniRule"/>
</dbReference>
<dbReference type="AlphaFoldDB" id="A0AAV1HR28"/>
<gene>
    <name evidence="7" type="ORF">CVIRNUC_000335</name>
</gene>
<evidence type="ECO:0000313" key="8">
    <source>
        <dbReference type="Proteomes" id="UP001314263"/>
    </source>
</evidence>
<dbReference type="GO" id="GO:0003743">
    <property type="term" value="F:translation initiation factor activity"/>
    <property type="evidence" value="ECO:0007669"/>
    <property type="project" value="UniProtKB-UniRule"/>
</dbReference>
<evidence type="ECO:0000256" key="5">
    <source>
        <dbReference type="HAMAP-Rule" id="MF_03012"/>
    </source>
</evidence>
<evidence type="ECO:0000256" key="2">
    <source>
        <dbReference type="ARBA" id="ARBA00022490"/>
    </source>
</evidence>
<dbReference type="PANTHER" id="PTHR15350:SF2">
    <property type="entry name" value="EUKARYOTIC TRANSLATION INITIATION FACTOR 3 SUBUNIT M"/>
    <property type="match status" value="1"/>
</dbReference>
<comment type="similarity">
    <text evidence="1">Belongs to the CSN7/EIF3M family. CSN7 subfamily.</text>
</comment>
<evidence type="ECO:0000256" key="1">
    <source>
        <dbReference type="ARBA" id="ARBA00008482"/>
    </source>
</evidence>
<organism evidence="7 8">
    <name type="scientific">Coccomyxa viridis</name>
    <dbReference type="NCBI Taxonomy" id="1274662"/>
    <lineage>
        <taxon>Eukaryota</taxon>
        <taxon>Viridiplantae</taxon>
        <taxon>Chlorophyta</taxon>
        <taxon>core chlorophytes</taxon>
        <taxon>Trebouxiophyceae</taxon>
        <taxon>Trebouxiophyceae incertae sedis</taxon>
        <taxon>Coccomyxaceae</taxon>
        <taxon>Coccomyxa</taxon>
    </lineage>
</organism>
<evidence type="ECO:0000256" key="4">
    <source>
        <dbReference type="ARBA" id="ARBA00022917"/>
    </source>
</evidence>
<keyword evidence="2 5" id="KW-0963">Cytoplasm</keyword>